<gene>
    <name evidence="8" type="ORF">OIDMADRAFT_141894</name>
</gene>
<dbReference type="Proteomes" id="UP000054321">
    <property type="component" value="Unassembled WGS sequence"/>
</dbReference>
<feature type="region of interest" description="Disordered" evidence="6">
    <location>
        <begin position="1"/>
        <end position="26"/>
    </location>
</feature>
<dbReference type="InterPro" id="IPR018972">
    <property type="entry name" value="Sas10_C_dom"/>
</dbReference>
<dbReference type="EMBL" id="KN832871">
    <property type="protein sequence ID" value="KIN06294.1"/>
    <property type="molecule type" value="Genomic_DNA"/>
</dbReference>
<dbReference type="PANTHER" id="PTHR13237">
    <property type="entry name" value="SOMETHING ABOUT SILENCING PROTEIN 10-RELATED"/>
    <property type="match status" value="1"/>
</dbReference>
<comment type="subcellular location">
    <subcellularLocation>
        <location evidence="1">Nucleus</location>
    </subcellularLocation>
</comment>
<feature type="region of interest" description="Disordered" evidence="6">
    <location>
        <begin position="312"/>
        <end position="351"/>
    </location>
</feature>
<dbReference type="GO" id="GO:0032040">
    <property type="term" value="C:small-subunit processome"/>
    <property type="evidence" value="ECO:0007669"/>
    <property type="project" value="TreeGrafter"/>
</dbReference>
<feature type="region of interest" description="Disordered" evidence="6">
    <location>
        <begin position="557"/>
        <end position="578"/>
    </location>
</feature>
<feature type="coiled-coil region" evidence="5">
    <location>
        <begin position="123"/>
        <end position="153"/>
    </location>
</feature>
<dbReference type="AlphaFoldDB" id="A0A0C3D4S9"/>
<dbReference type="FunCoup" id="A0A0C3D4S9">
    <property type="interactions" value="389"/>
</dbReference>
<evidence type="ECO:0000313" key="8">
    <source>
        <dbReference type="EMBL" id="KIN06294.1"/>
    </source>
</evidence>
<evidence type="ECO:0000256" key="1">
    <source>
        <dbReference type="ARBA" id="ARBA00004123"/>
    </source>
</evidence>
<keyword evidence="4" id="KW-0539">Nucleus</keyword>
<dbReference type="InParanoid" id="A0A0C3D4S9"/>
<organism evidence="8 9">
    <name type="scientific">Oidiodendron maius (strain Zn)</name>
    <dbReference type="NCBI Taxonomy" id="913774"/>
    <lineage>
        <taxon>Eukaryota</taxon>
        <taxon>Fungi</taxon>
        <taxon>Dikarya</taxon>
        <taxon>Ascomycota</taxon>
        <taxon>Pezizomycotina</taxon>
        <taxon>Leotiomycetes</taxon>
        <taxon>Leotiomycetes incertae sedis</taxon>
        <taxon>Myxotrichaceae</taxon>
        <taxon>Oidiodendron</taxon>
    </lineage>
</organism>
<feature type="region of interest" description="Disordered" evidence="6">
    <location>
        <begin position="47"/>
        <end position="121"/>
    </location>
</feature>
<feature type="compositionally biased region" description="Acidic residues" evidence="6">
    <location>
        <begin position="67"/>
        <end position="78"/>
    </location>
</feature>
<evidence type="ECO:0000256" key="5">
    <source>
        <dbReference type="SAM" id="Coils"/>
    </source>
</evidence>
<evidence type="ECO:0000256" key="3">
    <source>
        <dbReference type="ARBA" id="ARBA00022553"/>
    </source>
</evidence>
<evidence type="ECO:0000259" key="7">
    <source>
        <dbReference type="Pfam" id="PF09368"/>
    </source>
</evidence>
<name>A0A0C3D4S9_OIDMZ</name>
<accession>A0A0C3D4S9</accession>
<dbReference type="PANTHER" id="PTHR13237:SF8">
    <property type="entry name" value="SOMETHING ABOUT SILENCING PROTEIN 10"/>
    <property type="match status" value="1"/>
</dbReference>
<evidence type="ECO:0000256" key="4">
    <source>
        <dbReference type="ARBA" id="ARBA00023242"/>
    </source>
</evidence>
<feature type="compositionally biased region" description="Basic and acidic residues" evidence="6">
    <location>
        <begin position="424"/>
        <end position="441"/>
    </location>
</feature>
<reference evidence="9" key="2">
    <citation type="submission" date="2015-01" db="EMBL/GenBank/DDBJ databases">
        <title>Evolutionary Origins and Diversification of the Mycorrhizal Mutualists.</title>
        <authorList>
            <consortium name="DOE Joint Genome Institute"/>
            <consortium name="Mycorrhizal Genomics Consortium"/>
            <person name="Kohler A."/>
            <person name="Kuo A."/>
            <person name="Nagy L.G."/>
            <person name="Floudas D."/>
            <person name="Copeland A."/>
            <person name="Barry K.W."/>
            <person name="Cichocki N."/>
            <person name="Veneault-Fourrey C."/>
            <person name="LaButti K."/>
            <person name="Lindquist E.A."/>
            <person name="Lipzen A."/>
            <person name="Lundell T."/>
            <person name="Morin E."/>
            <person name="Murat C."/>
            <person name="Riley R."/>
            <person name="Ohm R."/>
            <person name="Sun H."/>
            <person name="Tunlid A."/>
            <person name="Henrissat B."/>
            <person name="Grigoriev I.V."/>
            <person name="Hibbett D.S."/>
            <person name="Martin F."/>
        </authorList>
    </citation>
    <scope>NUCLEOTIDE SEQUENCE [LARGE SCALE GENOMIC DNA]</scope>
    <source>
        <strain evidence="9">Zn</strain>
    </source>
</reference>
<feature type="domain" description="Sas10 C-terminal" evidence="7">
    <location>
        <begin position="539"/>
        <end position="613"/>
    </location>
</feature>
<dbReference type="GO" id="GO:0000462">
    <property type="term" value="P:maturation of SSU-rRNA from tricistronic rRNA transcript (SSU-rRNA, 5.8S rRNA, LSU-rRNA)"/>
    <property type="evidence" value="ECO:0007669"/>
    <property type="project" value="TreeGrafter"/>
</dbReference>
<dbReference type="STRING" id="913774.A0A0C3D4S9"/>
<protein>
    <recommendedName>
        <fullName evidence="7">Sas10 C-terminal domain-containing protein</fullName>
    </recommendedName>
</protein>
<feature type="compositionally biased region" description="Basic and acidic residues" evidence="6">
    <location>
        <begin position="333"/>
        <end position="345"/>
    </location>
</feature>
<evidence type="ECO:0000256" key="2">
    <source>
        <dbReference type="ARBA" id="ARBA00010979"/>
    </source>
</evidence>
<dbReference type="Pfam" id="PF09368">
    <property type="entry name" value="Sas10"/>
    <property type="match status" value="1"/>
</dbReference>
<reference evidence="8 9" key="1">
    <citation type="submission" date="2014-04" db="EMBL/GenBank/DDBJ databases">
        <authorList>
            <consortium name="DOE Joint Genome Institute"/>
            <person name="Kuo A."/>
            <person name="Martino E."/>
            <person name="Perotto S."/>
            <person name="Kohler A."/>
            <person name="Nagy L.G."/>
            <person name="Floudas D."/>
            <person name="Copeland A."/>
            <person name="Barry K.W."/>
            <person name="Cichocki N."/>
            <person name="Veneault-Fourrey C."/>
            <person name="LaButti K."/>
            <person name="Lindquist E.A."/>
            <person name="Lipzen A."/>
            <person name="Lundell T."/>
            <person name="Morin E."/>
            <person name="Murat C."/>
            <person name="Sun H."/>
            <person name="Tunlid A."/>
            <person name="Henrissat B."/>
            <person name="Grigoriev I.V."/>
            <person name="Hibbett D.S."/>
            <person name="Martin F."/>
            <person name="Nordberg H.P."/>
            <person name="Cantor M.N."/>
            <person name="Hua S.X."/>
        </authorList>
    </citation>
    <scope>NUCLEOTIDE SEQUENCE [LARGE SCALE GENOMIC DNA]</scope>
    <source>
        <strain evidence="8 9">Zn</strain>
    </source>
</reference>
<proteinExistence type="inferred from homology"/>
<evidence type="ECO:0000256" key="6">
    <source>
        <dbReference type="SAM" id="MobiDB-lite"/>
    </source>
</evidence>
<dbReference type="InterPro" id="IPR007146">
    <property type="entry name" value="Sas10/Utp3/C1D"/>
</dbReference>
<feature type="region of interest" description="Disordered" evidence="6">
    <location>
        <begin position="375"/>
        <end position="402"/>
    </location>
</feature>
<evidence type="ECO:0000313" key="9">
    <source>
        <dbReference type="Proteomes" id="UP000054321"/>
    </source>
</evidence>
<dbReference type="HOGENOM" id="CLU_019106_1_0_1"/>
<comment type="similarity">
    <text evidence="2">Belongs to the SAS10 family.</text>
</comment>
<dbReference type="Pfam" id="PF04000">
    <property type="entry name" value="Sas10_Utp3"/>
    <property type="match status" value="1"/>
</dbReference>
<keyword evidence="5" id="KW-0175">Coiled coil</keyword>
<sequence length="613" mass="68083">MAKKRKVSSHPVAGSPPAGWNDEGGRLGAINSYEDIADSEDEFHINRDTVMLDDEPDAKRRRKWQEEDALLEPSDEDVLGYSSGSDDEVSQDEAAASLAEGEQGEEDEGMDGWGASKKDYYDNDNIETEVDALEEEQEARRLQQKRLKNMTEAHFGLDELEWATGTGEKDEEAGDVVTEVLGDIEITPDMGPRERLDILQTRYPEFASLASELLELVPLLDDLKRQVESESVGDSLQHEISPVMVKARALAAYVGALAMYFAILSSPAKSSQALPLDPTELREHAVVDSLLRCRQLWTEVKSLTVRATIPTTKPSESMESDVKPVDVSGIDSIAEKGQRKSDKQASKTRKQMAIEAASASVADLSFLIPKGTRKPTKPIAVRYDDDSSDFGEETSLNAKDAAVKASRRKNLSFYTSQIAQKSNKRGEKGREAGGDIDLPHKERLRDRQARLNVEAEARGKQLDAYGRGRRGVAVDLDGDSQEDEAVAKVVRDNEDEYYDMISKNSKDRKRANEEHRSAIRQAKEQNSLLRVVEGEVDDEGKRAIGYVIEKNRGLAPKRAKDVRNPRVKKRKKFEEKKKKLSSVRAVYKGGEERGGYGGEKTGIKTGLVKSIKL</sequence>
<keyword evidence="3" id="KW-0597">Phosphoprotein</keyword>
<dbReference type="OrthoDB" id="1924577at2759"/>
<feature type="region of interest" description="Disordered" evidence="6">
    <location>
        <begin position="415"/>
        <end position="441"/>
    </location>
</feature>
<keyword evidence="9" id="KW-1185">Reference proteome</keyword>